<evidence type="ECO:0000256" key="3">
    <source>
        <dbReference type="ARBA" id="ARBA00022741"/>
    </source>
</evidence>
<evidence type="ECO:0000256" key="2">
    <source>
        <dbReference type="ARBA" id="ARBA00022679"/>
    </source>
</evidence>
<dbReference type="GO" id="GO:0000448">
    <property type="term" value="P:cleavage in ITS2 between 5.8S rRNA and LSU-rRNA of tricistronic rRNA transcript (SSU-rRNA, 5.8S rRNA, LSU-rRNA)"/>
    <property type="evidence" value="ECO:0007669"/>
    <property type="project" value="TreeGrafter"/>
</dbReference>
<keyword evidence="9" id="KW-1185">Reference proteome</keyword>
<dbReference type="EMBL" id="CAKKNE010000006">
    <property type="protein sequence ID" value="CAH0380226.1"/>
    <property type="molecule type" value="Genomic_DNA"/>
</dbReference>
<gene>
    <name evidence="8" type="ORF">PECAL_6P18690</name>
</gene>
<organism evidence="8 9">
    <name type="scientific">Pelagomonas calceolata</name>
    <dbReference type="NCBI Taxonomy" id="35677"/>
    <lineage>
        <taxon>Eukaryota</taxon>
        <taxon>Sar</taxon>
        <taxon>Stramenopiles</taxon>
        <taxon>Ochrophyta</taxon>
        <taxon>Pelagophyceae</taxon>
        <taxon>Pelagomonadales</taxon>
        <taxon>Pelagomonadaceae</taxon>
        <taxon>Pelagomonas</taxon>
    </lineage>
</organism>
<dbReference type="InterPro" id="IPR027417">
    <property type="entry name" value="P-loop_NTPase"/>
</dbReference>
<evidence type="ECO:0000256" key="1">
    <source>
        <dbReference type="ARBA" id="ARBA00011003"/>
    </source>
</evidence>
<evidence type="ECO:0000313" key="8">
    <source>
        <dbReference type="EMBL" id="CAH0380226.1"/>
    </source>
</evidence>
<evidence type="ECO:0000256" key="6">
    <source>
        <dbReference type="SAM" id="MobiDB-lite"/>
    </source>
</evidence>
<dbReference type="OrthoDB" id="2405412at2759"/>
<evidence type="ECO:0000256" key="5">
    <source>
        <dbReference type="ARBA" id="ARBA00022840"/>
    </source>
</evidence>
<proteinExistence type="inferred from homology"/>
<dbReference type="InterPro" id="IPR045116">
    <property type="entry name" value="Clp1/Grc3"/>
</dbReference>
<dbReference type="GO" id="GO:0005524">
    <property type="term" value="F:ATP binding"/>
    <property type="evidence" value="ECO:0007669"/>
    <property type="project" value="UniProtKB-KW"/>
</dbReference>
<sequence length="520" mass="54739">MATEPFAWASDERLLLRVAPDAPLALRGAVTLRCLRGAAACHGHVLRHNQTVLAHATSPALVLRYERAGDETVEDAPAWLCDHVVVEVTAATNQQLAVTEAPNVANIVRFEGVAVAPVTHAAIWRPLAEPQPWREAALRFASITSVMALGAQNAGKSTLCRYLANASTQKVALLDLDCGQPLSGPPGFVSLRLLDGPFLAETAADSNFERRIYLGATTPSDAPDAYVAAAALLKAHWAAHLRDTKLVVNACGWVTGLGAEITAGLISTITPDACCICGDDAFSRRPPLCNVIPSRIDCGSIICENRGAPAAARRVLRLAAYFSQKLNVDTGPRDANGALADATGRVADAICRARGTRLALSSTVLVMVGSARDDAPRCGEEAVEVLRGALVAVASSIDDVPLLIRATAATPGVALGGAWSDALHCRGLALVRDVGRGFVDVYAPFEVCEGDLLLRGVLAPPVELLYRGPDHVRFDFLSSESVGADHAMRGRGGIMRKAAKRGRDDDDDGRASPGHYGPAS</sequence>
<comment type="similarity">
    <text evidence="1">Belongs to the Clp1 family. NOL9/GRC3 subfamily.</text>
</comment>
<evidence type="ECO:0000256" key="4">
    <source>
        <dbReference type="ARBA" id="ARBA00022777"/>
    </source>
</evidence>
<accession>A0A8J2WTH4</accession>
<name>A0A8J2WTH4_9STRA</name>
<keyword evidence="4" id="KW-0418">Kinase</keyword>
<dbReference type="GO" id="GO:0005634">
    <property type="term" value="C:nucleus"/>
    <property type="evidence" value="ECO:0007669"/>
    <property type="project" value="TreeGrafter"/>
</dbReference>
<dbReference type="Pfam" id="PF16575">
    <property type="entry name" value="CLP1_P"/>
    <property type="match status" value="1"/>
</dbReference>
<comment type="caution">
    <text evidence="8">The sequence shown here is derived from an EMBL/GenBank/DDBJ whole genome shotgun (WGS) entry which is preliminary data.</text>
</comment>
<dbReference type="PANTHER" id="PTHR12755:SF3">
    <property type="entry name" value="POLYNUCLEOTIDE 5'-HYDROXYL-KINASE NOL9"/>
    <property type="match status" value="1"/>
</dbReference>
<dbReference type="Proteomes" id="UP000789595">
    <property type="component" value="Unassembled WGS sequence"/>
</dbReference>
<protein>
    <recommendedName>
        <fullName evidence="7">Clp1 P-loop domain-containing protein</fullName>
    </recommendedName>
</protein>
<keyword evidence="3" id="KW-0547">Nucleotide-binding</keyword>
<keyword evidence="2" id="KW-0808">Transferase</keyword>
<dbReference type="GO" id="GO:0051731">
    <property type="term" value="F:polynucleotide 5'-hydroxyl-kinase activity"/>
    <property type="evidence" value="ECO:0007669"/>
    <property type="project" value="InterPro"/>
</dbReference>
<dbReference type="Gene3D" id="3.40.50.300">
    <property type="entry name" value="P-loop containing nucleotide triphosphate hydrolases"/>
    <property type="match status" value="1"/>
</dbReference>
<feature type="domain" description="Clp1 P-loop" evidence="7">
    <location>
        <begin position="150"/>
        <end position="280"/>
    </location>
</feature>
<dbReference type="InterPro" id="IPR032319">
    <property type="entry name" value="CLP1_P"/>
</dbReference>
<evidence type="ECO:0000313" key="9">
    <source>
        <dbReference type="Proteomes" id="UP000789595"/>
    </source>
</evidence>
<feature type="region of interest" description="Disordered" evidence="6">
    <location>
        <begin position="493"/>
        <end position="520"/>
    </location>
</feature>
<dbReference type="PANTHER" id="PTHR12755">
    <property type="entry name" value="CLEAVAGE/POLYADENYLATION FACTOR IA SUBUNIT CLP1P"/>
    <property type="match status" value="1"/>
</dbReference>
<evidence type="ECO:0000259" key="7">
    <source>
        <dbReference type="Pfam" id="PF16575"/>
    </source>
</evidence>
<keyword evidence="5" id="KW-0067">ATP-binding</keyword>
<reference evidence="8" key="1">
    <citation type="submission" date="2021-11" db="EMBL/GenBank/DDBJ databases">
        <authorList>
            <consortium name="Genoscope - CEA"/>
            <person name="William W."/>
        </authorList>
    </citation>
    <scope>NUCLEOTIDE SEQUENCE</scope>
</reference>
<dbReference type="AlphaFoldDB" id="A0A8J2WTH4"/>